<comment type="caution">
    <text evidence="2">The sequence shown here is derived from an EMBL/GenBank/DDBJ whole genome shotgun (WGS) entry which is preliminary data.</text>
</comment>
<feature type="transmembrane region" description="Helical" evidence="1">
    <location>
        <begin position="46"/>
        <end position="64"/>
    </location>
</feature>
<keyword evidence="1" id="KW-0812">Transmembrane</keyword>
<name>A0A1F5PJD8_9BACT</name>
<dbReference type="Proteomes" id="UP000177682">
    <property type="component" value="Unassembled WGS sequence"/>
</dbReference>
<protein>
    <submittedName>
        <fullName evidence="2">Uncharacterized protein</fullName>
    </submittedName>
</protein>
<dbReference type="AlphaFoldDB" id="A0A1F5PJD8"/>
<organism evidence="2 3">
    <name type="scientific">Candidatus Doudnabacteria bacterium RIFCSPHIGHO2_12_FULL_48_16</name>
    <dbReference type="NCBI Taxonomy" id="1817838"/>
    <lineage>
        <taxon>Bacteria</taxon>
        <taxon>Candidatus Doudnaibacteriota</taxon>
    </lineage>
</organism>
<evidence type="ECO:0000256" key="1">
    <source>
        <dbReference type="SAM" id="Phobius"/>
    </source>
</evidence>
<evidence type="ECO:0000313" key="2">
    <source>
        <dbReference type="EMBL" id="OGE89979.1"/>
    </source>
</evidence>
<keyword evidence="1" id="KW-1133">Transmembrane helix</keyword>
<dbReference type="EMBL" id="MFEY01000007">
    <property type="protein sequence ID" value="OGE89979.1"/>
    <property type="molecule type" value="Genomic_DNA"/>
</dbReference>
<feature type="transmembrane region" description="Helical" evidence="1">
    <location>
        <begin position="70"/>
        <end position="92"/>
    </location>
</feature>
<evidence type="ECO:0000313" key="3">
    <source>
        <dbReference type="Proteomes" id="UP000177682"/>
    </source>
</evidence>
<gene>
    <name evidence="2" type="ORF">A3E29_02600</name>
</gene>
<feature type="transmembrane region" description="Helical" evidence="1">
    <location>
        <begin position="12"/>
        <end position="34"/>
    </location>
</feature>
<proteinExistence type="predicted"/>
<keyword evidence="1" id="KW-0472">Membrane</keyword>
<sequence length="241" mass="27971">MNPQDQKNEGWFWFVIGLIIFGGFVFFLVLVTSFSDNSGNWLTENLDLLALMFVILLMLFAWQLRKKSKLTSVLVTLLGLGIVSLVLLIKFLPDKSISEIIHHESTTNFCTGIVETREFKTYCSEKYSFEFQYPKTWTAKEYPASSIDYMPDSRTFVAIFERYPVQDFNARVDVYNSQLAIVKRDNQYLKNKTETSANYYGISWTKLGDSDYLTELSGRVYHISGRMDLLNQIFSTFKFSK</sequence>
<accession>A0A1F5PJD8</accession>
<reference evidence="2 3" key="1">
    <citation type="journal article" date="2016" name="Nat. Commun.">
        <title>Thousands of microbial genomes shed light on interconnected biogeochemical processes in an aquifer system.</title>
        <authorList>
            <person name="Anantharaman K."/>
            <person name="Brown C.T."/>
            <person name="Hug L.A."/>
            <person name="Sharon I."/>
            <person name="Castelle C.J."/>
            <person name="Probst A.J."/>
            <person name="Thomas B.C."/>
            <person name="Singh A."/>
            <person name="Wilkins M.J."/>
            <person name="Karaoz U."/>
            <person name="Brodie E.L."/>
            <person name="Williams K.H."/>
            <person name="Hubbard S.S."/>
            <person name="Banfield J.F."/>
        </authorList>
    </citation>
    <scope>NUCLEOTIDE SEQUENCE [LARGE SCALE GENOMIC DNA]</scope>
</reference>